<evidence type="ECO:0000313" key="11">
    <source>
        <dbReference type="EMBL" id="CAK9218851.1"/>
    </source>
</evidence>
<dbReference type="InterPro" id="IPR006779">
    <property type="entry name" value="S1FA_DNA-bd"/>
</dbReference>
<keyword evidence="10" id="KW-1133">Transmembrane helix</keyword>
<dbReference type="EMBL" id="OZ019895">
    <property type="protein sequence ID" value="CAK9218851.1"/>
    <property type="molecule type" value="Genomic_DNA"/>
</dbReference>
<gene>
    <name evidence="11" type="ORF">CSSPTR1EN2_LOCUS14191</name>
</gene>
<evidence type="ECO:0000256" key="6">
    <source>
        <dbReference type="ARBA" id="ARBA00023125"/>
    </source>
</evidence>
<keyword evidence="10" id="KW-0472">Membrane</keyword>
<organism evidence="11 12">
    <name type="scientific">Sphagnum troendelagicum</name>
    <dbReference type="NCBI Taxonomy" id="128251"/>
    <lineage>
        <taxon>Eukaryota</taxon>
        <taxon>Viridiplantae</taxon>
        <taxon>Streptophyta</taxon>
        <taxon>Embryophyta</taxon>
        <taxon>Bryophyta</taxon>
        <taxon>Sphagnophytina</taxon>
        <taxon>Sphagnopsida</taxon>
        <taxon>Sphagnales</taxon>
        <taxon>Sphagnaceae</taxon>
        <taxon>Sphagnum</taxon>
    </lineage>
</organism>
<evidence type="ECO:0008006" key="13">
    <source>
        <dbReference type="Google" id="ProtNLM"/>
    </source>
</evidence>
<proteinExistence type="inferred from homology"/>
<feature type="region of interest" description="Disordered" evidence="9">
    <location>
        <begin position="61"/>
        <end position="86"/>
    </location>
</feature>
<protein>
    <recommendedName>
        <fullName evidence="13">DNA-binding protein S1FA</fullName>
    </recommendedName>
</protein>
<keyword evidence="6" id="KW-0238">DNA-binding</keyword>
<evidence type="ECO:0000256" key="4">
    <source>
        <dbReference type="ARBA" id="ARBA00022491"/>
    </source>
</evidence>
<evidence type="ECO:0000256" key="5">
    <source>
        <dbReference type="ARBA" id="ARBA00023015"/>
    </source>
</evidence>
<keyword evidence="10" id="KW-0812">Transmembrane</keyword>
<evidence type="ECO:0000256" key="8">
    <source>
        <dbReference type="ARBA" id="ARBA00023242"/>
    </source>
</evidence>
<evidence type="ECO:0000256" key="3">
    <source>
        <dbReference type="ARBA" id="ARBA00007382"/>
    </source>
</evidence>
<evidence type="ECO:0000256" key="10">
    <source>
        <dbReference type="SAM" id="Phobius"/>
    </source>
</evidence>
<keyword evidence="8" id="KW-0539">Nucleus</keyword>
<comment type="similarity">
    <text evidence="3">Belongs to the S1FA transcription factor family.</text>
</comment>
<feature type="compositionally biased region" description="Basic residues" evidence="9">
    <location>
        <begin position="61"/>
        <end position="76"/>
    </location>
</feature>
<keyword evidence="7" id="KW-0804">Transcription</keyword>
<keyword evidence="12" id="KW-1185">Reference proteome</keyword>
<sequence length="86" mass="9217">MADEFGSADVDPSAFIGQGGIDQKVGFNPGLTVLVVVVGAVLIFAVGNYMLYVYAQKHLPPRKKKPVSKKKLKRERLKSGMAPAGD</sequence>
<dbReference type="PANTHER" id="PTHR35298:SF11">
    <property type="entry name" value="DNA-BINDING PROTEIN S1FA1-RELATED"/>
    <property type="match status" value="1"/>
</dbReference>
<reference evidence="11" key="1">
    <citation type="submission" date="2024-02" db="EMBL/GenBank/DDBJ databases">
        <authorList>
            <consortium name="ELIXIR-Norway"/>
            <consortium name="Elixir Norway"/>
        </authorList>
    </citation>
    <scope>NUCLEOTIDE SEQUENCE</scope>
</reference>
<accession>A0ABP0UCK4</accession>
<feature type="transmembrane region" description="Helical" evidence="10">
    <location>
        <begin position="31"/>
        <end position="55"/>
    </location>
</feature>
<dbReference type="Pfam" id="PF04689">
    <property type="entry name" value="S1FA"/>
    <property type="match status" value="1"/>
</dbReference>
<dbReference type="Proteomes" id="UP001497512">
    <property type="component" value="Chromosome 3"/>
</dbReference>
<comment type="function">
    <text evidence="1">DNA-binding protein that specifically recognizes a negative element (S1F) within the RPS1 promoter.</text>
</comment>
<evidence type="ECO:0000313" key="12">
    <source>
        <dbReference type="Proteomes" id="UP001497512"/>
    </source>
</evidence>
<keyword evidence="5" id="KW-0805">Transcription regulation</keyword>
<evidence type="ECO:0000256" key="7">
    <source>
        <dbReference type="ARBA" id="ARBA00023163"/>
    </source>
</evidence>
<evidence type="ECO:0000256" key="2">
    <source>
        <dbReference type="ARBA" id="ARBA00004123"/>
    </source>
</evidence>
<name>A0ABP0UCK4_9BRYO</name>
<dbReference type="PANTHER" id="PTHR35298">
    <property type="entry name" value="DNA-BINDING PROTEIN S1FA2"/>
    <property type="match status" value="1"/>
</dbReference>
<comment type="subcellular location">
    <subcellularLocation>
        <location evidence="2">Nucleus</location>
    </subcellularLocation>
</comment>
<evidence type="ECO:0000256" key="9">
    <source>
        <dbReference type="SAM" id="MobiDB-lite"/>
    </source>
</evidence>
<keyword evidence="4" id="KW-0678">Repressor</keyword>
<evidence type="ECO:0000256" key="1">
    <source>
        <dbReference type="ARBA" id="ARBA00002946"/>
    </source>
</evidence>